<dbReference type="PANTHER" id="PTHR23079:SF55">
    <property type="entry name" value="RNA-DIRECTED RNA POLYMERASE"/>
    <property type="match status" value="1"/>
</dbReference>
<evidence type="ECO:0000313" key="4">
    <source>
        <dbReference type="Proteomes" id="UP000663827"/>
    </source>
</evidence>
<dbReference type="InterPro" id="IPR057596">
    <property type="entry name" value="RDRP_core"/>
</dbReference>
<keyword evidence="1" id="KW-0808">Transferase</keyword>
<reference evidence="3" key="1">
    <citation type="submission" date="2021-01" db="EMBL/GenBank/DDBJ databases">
        <authorList>
            <person name="Kaushik A."/>
        </authorList>
    </citation>
    <scope>NUCLEOTIDE SEQUENCE</scope>
    <source>
        <strain evidence="3">AG5</strain>
    </source>
</reference>
<evidence type="ECO:0000259" key="2">
    <source>
        <dbReference type="Pfam" id="PF05183"/>
    </source>
</evidence>
<keyword evidence="1" id="KW-0696">RNA-directed RNA polymerase</keyword>
<proteinExistence type="inferred from homology"/>
<comment type="similarity">
    <text evidence="1">Belongs to the RdRP family.</text>
</comment>
<dbReference type="EC" id="2.7.7.48" evidence="1"/>
<accession>A0A8H3DX24</accession>
<dbReference type="GO" id="GO:0003723">
    <property type="term" value="F:RNA binding"/>
    <property type="evidence" value="ECO:0007669"/>
    <property type="project" value="UniProtKB-KW"/>
</dbReference>
<dbReference type="GO" id="GO:0031380">
    <property type="term" value="C:nuclear RNA-directed RNA polymerase complex"/>
    <property type="evidence" value="ECO:0007669"/>
    <property type="project" value="TreeGrafter"/>
</dbReference>
<evidence type="ECO:0000256" key="1">
    <source>
        <dbReference type="RuleBase" id="RU363098"/>
    </source>
</evidence>
<comment type="catalytic activity">
    <reaction evidence="1">
        <text>RNA(n) + a ribonucleoside 5'-triphosphate = RNA(n+1) + diphosphate</text>
        <dbReference type="Rhea" id="RHEA:21248"/>
        <dbReference type="Rhea" id="RHEA-COMP:14527"/>
        <dbReference type="Rhea" id="RHEA-COMP:17342"/>
        <dbReference type="ChEBI" id="CHEBI:33019"/>
        <dbReference type="ChEBI" id="CHEBI:61557"/>
        <dbReference type="ChEBI" id="CHEBI:140395"/>
        <dbReference type="EC" id="2.7.7.48"/>
    </reaction>
</comment>
<dbReference type="PANTHER" id="PTHR23079">
    <property type="entry name" value="RNA-DEPENDENT RNA POLYMERASE"/>
    <property type="match status" value="1"/>
</dbReference>
<protein>
    <recommendedName>
        <fullName evidence="1">RNA-dependent RNA polymerase</fullName>
        <ecNumber evidence="1">2.7.7.48</ecNumber>
    </recommendedName>
</protein>
<organism evidence="3 4">
    <name type="scientific">Rhizoctonia solani</name>
    <dbReference type="NCBI Taxonomy" id="456999"/>
    <lineage>
        <taxon>Eukaryota</taxon>
        <taxon>Fungi</taxon>
        <taxon>Dikarya</taxon>
        <taxon>Basidiomycota</taxon>
        <taxon>Agaricomycotina</taxon>
        <taxon>Agaricomycetes</taxon>
        <taxon>Cantharellales</taxon>
        <taxon>Ceratobasidiaceae</taxon>
        <taxon>Rhizoctonia</taxon>
    </lineage>
</organism>
<sequence length="712" mass="81037">MLLKEEPLFADYFKRERTMRKPALTTPWEELDREETFIRDNTRGASIENPGGKVQQRVHLDISGTGGSLEFKFRLEQPKKSKSCRFSRFLGSRRLVECHFSMKEARKYKQAIIEFFVKKKLLINGRLFQAFYGHEGKVTLMEINQDFYREPFPELGDNNRLSLSEFIAWHNNLHLNSNQTINKWVSRFALGFSTSQPGLIFRPENIHFIDDIYAIGKDKASAASHEIMTDGCGFLNYAALKLIQENMAWDAFSTCVQGRIGGSKGLFMLHPEDRDPSEEPKIWLRSSQVKIQLNSNKEEWSPVHFILDVLSGSLVPESSSITYEMIMSLSENKVPNQVLVKLLQDTIEQDARSMEPSSKPHGSQLLYDSIYATHRVLQSRLRQVVSMDAHRAQGLSPLEDDEDEDDSVLAKWDAGPDPYSGQPASSQEQVLGWLQAGFAATDRFVIEKLVYLQKKMMTEVVNRYRIAIPESVRAFIVPDPLGVLDEGQVFFASSQRIQTSHSGLTHCITGPVLVSRNPCIQISDTRKVVAVNSHELWSRGYFDVIVFSTKGSRSLASLLSGGDYDGDTVVMIWDESITVPFRNSHKEFADPNVDFERINFNKSKVVLRDIKAQAELGKLDITPRLVEAMLQNIAPNQLGIYNMFYRNSAYVLGLDHPQTARLGHMFTQCLDAVKSGLEVKPEFRVDDDDAGKHYCYVAERYDLDPEEWMRDG</sequence>
<dbReference type="InterPro" id="IPR007855">
    <property type="entry name" value="RDRP"/>
</dbReference>
<dbReference type="Proteomes" id="UP000663827">
    <property type="component" value="Unassembled WGS sequence"/>
</dbReference>
<keyword evidence="1" id="KW-0548">Nucleotidyltransferase</keyword>
<dbReference type="Pfam" id="PF05183">
    <property type="entry name" value="RdRP"/>
    <property type="match status" value="1"/>
</dbReference>
<dbReference type="GO" id="GO:0003968">
    <property type="term" value="F:RNA-directed RNA polymerase activity"/>
    <property type="evidence" value="ECO:0007669"/>
    <property type="project" value="UniProtKB-KW"/>
</dbReference>
<evidence type="ECO:0000313" key="3">
    <source>
        <dbReference type="EMBL" id="CAE7082099.1"/>
    </source>
</evidence>
<dbReference type="EMBL" id="CAJNJQ010000496">
    <property type="protein sequence ID" value="CAE7082099.1"/>
    <property type="molecule type" value="Genomic_DNA"/>
</dbReference>
<gene>
    <name evidence="3" type="ORF">RDB_LOCUS24477</name>
</gene>
<dbReference type="AlphaFoldDB" id="A0A8H3DX24"/>
<keyword evidence="1" id="KW-0694">RNA-binding</keyword>
<dbReference type="GO" id="GO:0030422">
    <property type="term" value="P:siRNA processing"/>
    <property type="evidence" value="ECO:0007669"/>
    <property type="project" value="TreeGrafter"/>
</dbReference>
<feature type="domain" description="RDRP core" evidence="2">
    <location>
        <begin position="72"/>
        <end position="680"/>
    </location>
</feature>
<comment type="caution">
    <text evidence="3">The sequence shown here is derived from an EMBL/GenBank/DDBJ whole genome shotgun (WGS) entry which is preliminary data.</text>
</comment>
<name>A0A8H3DX24_9AGAM</name>